<feature type="region of interest" description="Disordered" evidence="1">
    <location>
        <begin position="1"/>
        <end position="24"/>
    </location>
</feature>
<sequence length="231" mass="23493">MTDGGRARVASAGRGGGAHMTGATRGGRWRAWRRSRPFWGGLLVALGGAEILLTLRAPLPVILHIGPQGLAGYLGPVILLLCGVLLVAHPPQRVFYALVSLVLALVSWLTSNLGGFFVGMLLALVGGCLAFAWTPVRTPRPGTAPATHPAATAVAPVGDPDAPADPAGFSAPEAPTDPAGFSAPEAPTDPAGFSAPEAPTDPAAFAGPEALTVPEPTPVTDGRPWRGVDQT</sequence>
<keyword evidence="4" id="KW-1185">Reference proteome</keyword>
<proteinExistence type="predicted"/>
<comment type="caution">
    <text evidence="3">The sequence shown here is derived from an EMBL/GenBank/DDBJ whole genome shotgun (WGS) entry which is preliminary data.</text>
</comment>
<dbReference type="InterPro" id="IPR046096">
    <property type="entry name" value="DUF6114"/>
</dbReference>
<reference evidence="3 4" key="1">
    <citation type="submission" date="2024-10" db="EMBL/GenBank/DDBJ databases">
        <title>The Natural Products Discovery Center: Release of the First 8490 Sequenced Strains for Exploring Actinobacteria Biosynthetic Diversity.</title>
        <authorList>
            <person name="Kalkreuter E."/>
            <person name="Kautsar S.A."/>
            <person name="Yang D."/>
            <person name="Bader C.D."/>
            <person name="Teijaro C.N."/>
            <person name="Fluegel L."/>
            <person name="Davis C.M."/>
            <person name="Simpson J.R."/>
            <person name="Lauterbach L."/>
            <person name="Steele A.D."/>
            <person name="Gui C."/>
            <person name="Meng S."/>
            <person name="Li G."/>
            <person name="Viehrig K."/>
            <person name="Ye F."/>
            <person name="Su P."/>
            <person name="Kiefer A.F."/>
            <person name="Nichols A."/>
            <person name="Cepeda A.J."/>
            <person name="Yan W."/>
            <person name="Fan B."/>
            <person name="Jiang Y."/>
            <person name="Adhikari A."/>
            <person name="Zheng C.-J."/>
            <person name="Schuster L."/>
            <person name="Cowan T.M."/>
            <person name="Smanski M.J."/>
            <person name="Chevrette M.G."/>
            <person name="De Carvalho L.P.S."/>
            <person name="Shen B."/>
        </authorList>
    </citation>
    <scope>NUCLEOTIDE SEQUENCE [LARGE SCALE GENOMIC DNA]</scope>
    <source>
        <strain evidence="3 4">NPDC021253</strain>
    </source>
</reference>
<dbReference type="RefSeq" id="WP_396682240.1">
    <property type="nucleotide sequence ID" value="NZ_JBIRPU010000016.1"/>
</dbReference>
<accession>A0ABW7SNG1</accession>
<keyword evidence="2" id="KW-0812">Transmembrane</keyword>
<keyword evidence="2" id="KW-1133">Transmembrane helix</keyword>
<feature type="compositionally biased region" description="Low complexity" evidence="1">
    <location>
        <begin position="141"/>
        <end position="168"/>
    </location>
</feature>
<evidence type="ECO:0000256" key="1">
    <source>
        <dbReference type="SAM" id="MobiDB-lite"/>
    </source>
</evidence>
<dbReference type="EMBL" id="JBIRPU010000016">
    <property type="protein sequence ID" value="MFI0795230.1"/>
    <property type="molecule type" value="Genomic_DNA"/>
</dbReference>
<evidence type="ECO:0000313" key="3">
    <source>
        <dbReference type="EMBL" id="MFI0795230.1"/>
    </source>
</evidence>
<dbReference type="Pfam" id="PF19609">
    <property type="entry name" value="DUF6114"/>
    <property type="match status" value="1"/>
</dbReference>
<dbReference type="Proteomes" id="UP001611075">
    <property type="component" value="Unassembled WGS sequence"/>
</dbReference>
<name>A0ABW7SNG1_9ACTN</name>
<feature type="region of interest" description="Disordered" evidence="1">
    <location>
        <begin position="141"/>
        <end position="231"/>
    </location>
</feature>
<evidence type="ECO:0000313" key="4">
    <source>
        <dbReference type="Proteomes" id="UP001611075"/>
    </source>
</evidence>
<organism evidence="3 4">
    <name type="scientific">Micromonospora rubida</name>
    <dbReference type="NCBI Taxonomy" id="2697657"/>
    <lineage>
        <taxon>Bacteria</taxon>
        <taxon>Bacillati</taxon>
        <taxon>Actinomycetota</taxon>
        <taxon>Actinomycetes</taxon>
        <taxon>Micromonosporales</taxon>
        <taxon>Micromonosporaceae</taxon>
        <taxon>Micromonospora</taxon>
    </lineage>
</organism>
<protein>
    <submittedName>
        <fullName evidence="3">DUF6114 domain-containing protein</fullName>
    </submittedName>
</protein>
<gene>
    <name evidence="3" type="ORF">ACH4OY_21495</name>
</gene>
<feature type="transmembrane region" description="Helical" evidence="2">
    <location>
        <begin position="94"/>
        <end position="110"/>
    </location>
</feature>
<feature type="transmembrane region" description="Helical" evidence="2">
    <location>
        <begin position="70"/>
        <end position="87"/>
    </location>
</feature>
<keyword evidence="2" id="KW-0472">Membrane</keyword>
<evidence type="ECO:0000256" key="2">
    <source>
        <dbReference type="SAM" id="Phobius"/>
    </source>
</evidence>
<feature type="transmembrane region" description="Helical" evidence="2">
    <location>
        <begin position="38"/>
        <end position="58"/>
    </location>
</feature>
<feature type="transmembrane region" description="Helical" evidence="2">
    <location>
        <begin position="116"/>
        <end position="133"/>
    </location>
</feature>